<dbReference type="RefSeq" id="WP_096832005.1">
    <property type="nucleotide sequence ID" value="NZ_NXIB02000099.1"/>
</dbReference>
<evidence type="ECO:0000313" key="1">
    <source>
        <dbReference type="EMBL" id="PHX54457.1"/>
    </source>
</evidence>
<dbReference type="OrthoDB" id="9789109at2"/>
<protein>
    <submittedName>
        <fullName evidence="1">DUF488 domain-containing protein</fullName>
    </submittedName>
</protein>
<keyword evidence="2" id="KW-1185">Reference proteome</keyword>
<dbReference type="PANTHER" id="PTHR39337:SF1">
    <property type="entry name" value="BLR5642 PROTEIN"/>
    <property type="match status" value="1"/>
</dbReference>
<sequence>MELFTIGHSNLSIEAFVLLLQKHQITAVADVRSHPFSRYLPHFNQSEIKASLSSVGIQYVFLGKELGARPEDLSCYDLSGKALYQRIAATPLFSEGIQRLLKGAASYKISLMCAEKDPITCHRTILVCHKLKDFNVEINHILSDGNLESHHDLETRLIHKFNKGKKSDEPIQLSLFELEPVKTEIIDLESAYYRHGLEIAYVTKEGN</sequence>
<dbReference type="PANTHER" id="PTHR39337">
    <property type="entry name" value="BLR5642 PROTEIN"/>
    <property type="match status" value="1"/>
</dbReference>
<gene>
    <name evidence="1" type="ORF">CP500_015995</name>
</gene>
<name>A0A2G4EZ40_9CYAN</name>
<dbReference type="Pfam" id="PF04343">
    <property type="entry name" value="DUF488"/>
    <property type="match status" value="1"/>
</dbReference>
<proteinExistence type="predicted"/>
<evidence type="ECO:0000313" key="2">
    <source>
        <dbReference type="Proteomes" id="UP000226442"/>
    </source>
</evidence>
<reference evidence="1" key="1">
    <citation type="submission" date="2017-10" db="EMBL/GenBank/DDBJ databases">
        <title>Draft genome sequence of the planktic cyanobacteria Tychonema bourrellyi isolated from alpine lentic freshwater.</title>
        <authorList>
            <person name="Tett A."/>
            <person name="Armanini F."/>
            <person name="Asnicar F."/>
            <person name="Boscaini A."/>
            <person name="Pasolli E."/>
            <person name="Zolfo M."/>
            <person name="Donati C."/>
            <person name="Salmaso N."/>
            <person name="Segata N."/>
        </authorList>
    </citation>
    <scope>NUCLEOTIDE SEQUENCE</scope>
    <source>
        <strain evidence="1">FEM_GT703</strain>
    </source>
</reference>
<dbReference type="EMBL" id="NXIB02000099">
    <property type="protein sequence ID" value="PHX54457.1"/>
    <property type="molecule type" value="Genomic_DNA"/>
</dbReference>
<dbReference type="Proteomes" id="UP000226442">
    <property type="component" value="Unassembled WGS sequence"/>
</dbReference>
<organism evidence="1 2">
    <name type="scientific">Tychonema bourrellyi FEM_GT703</name>
    <dbReference type="NCBI Taxonomy" id="2040638"/>
    <lineage>
        <taxon>Bacteria</taxon>
        <taxon>Bacillati</taxon>
        <taxon>Cyanobacteriota</taxon>
        <taxon>Cyanophyceae</taxon>
        <taxon>Oscillatoriophycideae</taxon>
        <taxon>Oscillatoriales</taxon>
        <taxon>Microcoleaceae</taxon>
        <taxon>Tychonema</taxon>
    </lineage>
</organism>
<dbReference type="AlphaFoldDB" id="A0A2G4EZ40"/>
<dbReference type="InterPro" id="IPR007438">
    <property type="entry name" value="DUF488"/>
</dbReference>
<accession>A0A2G4EZ40</accession>
<comment type="caution">
    <text evidence="1">The sequence shown here is derived from an EMBL/GenBank/DDBJ whole genome shotgun (WGS) entry which is preliminary data.</text>
</comment>